<sequence>MSCSFDRCAIIASVLIFCRREVAKFVAAADDAGWADFDVPQPPISSAAVATMIRVTFDLLATAPTLAADGLATSADVGQIRCFHPQVGQTE</sequence>
<reference evidence="1 2" key="1">
    <citation type="journal article" date="2019" name="Emerg. Microbes Infect.">
        <title>Comprehensive subspecies identification of 175 nontuberculous mycobacteria species based on 7547 genomic profiles.</title>
        <authorList>
            <person name="Matsumoto Y."/>
            <person name="Kinjo T."/>
            <person name="Motooka D."/>
            <person name="Nabeya D."/>
            <person name="Jung N."/>
            <person name="Uechi K."/>
            <person name="Horii T."/>
            <person name="Iida T."/>
            <person name="Fujita J."/>
            <person name="Nakamura S."/>
        </authorList>
    </citation>
    <scope>NUCLEOTIDE SEQUENCE [LARGE SCALE GENOMIC DNA]</scope>
    <source>
        <strain evidence="1 2">JCM 12687</strain>
    </source>
</reference>
<accession>A0ABM7KJ86</accession>
<dbReference type="Proteomes" id="UP000467379">
    <property type="component" value="Chromosome"/>
</dbReference>
<gene>
    <name evidence="1" type="ORF">MBRA_10560</name>
</gene>
<evidence type="ECO:0000313" key="2">
    <source>
        <dbReference type="Proteomes" id="UP000467379"/>
    </source>
</evidence>
<evidence type="ECO:0000313" key="1">
    <source>
        <dbReference type="EMBL" id="BBZ10861.1"/>
    </source>
</evidence>
<protein>
    <submittedName>
        <fullName evidence="1">Uncharacterized protein</fullName>
    </submittedName>
</protein>
<proteinExistence type="predicted"/>
<organism evidence="1 2">
    <name type="scientific">Mycobacterium branderi</name>
    <dbReference type="NCBI Taxonomy" id="43348"/>
    <lineage>
        <taxon>Bacteria</taxon>
        <taxon>Bacillati</taxon>
        <taxon>Actinomycetota</taxon>
        <taxon>Actinomycetes</taxon>
        <taxon>Mycobacteriales</taxon>
        <taxon>Mycobacteriaceae</taxon>
        <taxon>Mycobacterium</taxon>
    </lineage>
</organism>
<name>A0ABM7KJ86_9MYCO</name>
<keyword evidence="2" id="KW-1185">Reference proteome</keyword>
<dbReference type="EMBL" id="AP022606">
    <property type="protein sequence ID" value="BBZ10861.1"/>
    <property type="molecule type" value="Genomic_DNA"/>
</dbReference>